<protein>
    <recommendedName>
        <fullName evidence="1">DUF4368 domain-containing protein</fullName>
    </recommendedName>
</protein>
<dbReference type="EMBL" id="JXLC01000021">
    <property type="protein sequence ID" value="OJG89987.1"/>
    <property type="molecule type" value="Genomic_DNA"/>
</dbReference>
<evidence type="ECO:0000313" key="2">
    <source>
        <dbReference type="EMBL" id="OJG89987.1"/>
    </source>
</evidence>
<accession>A0AA91G8H4</accession>
<organism evidence="2 3">
    <name type="scientific">Enterococcus silesiacus</name>
    <dbReference type="NCBI Taxonomy" id="332949"/>
    <lineage>
        <taxon>Bacteria</taxon>
        <taxon>Bacillati</taxon>
        <taxon>Bacillota</taxon>
        <taxon>Bacilli</taxon>
        <taxon>Lactobacillales</taxon>
        <taxon>Enterococcaceae</taxon>
        <taxon>Enterococcus</taxon>
    </lineage>
</organism>
<proteinExistence type="predicted"/>
<evidence type="ECO:0000313" key="3">
    <source>
        <dbReference type="Proteomes" id="UP000183039"/>
    </source>
</evidence>
<dbReference type="Pfam" id="PF14287">
    <property type="entry name" value="DUF4368"/>
    <property type="match status" value="1"/>
</dbReference>
<name>A0AA91G8H4_9ENTE</name>
<comment type="caution">
    <text evidence="2">The sequence shown here is derived from an EMBL/GenBank/DDBJ whole genome shotgun (WGS) entry which is preliminary data.</text>
</comment>
<sequence length="50" mass="5822">MSIVKKYFEPKELTSEMMRELIEKIELGQPKKINGGRHQTVKSTTVLWTS</sequence>
<feature type="domain" description="DUF4368" evidence="1">
    <location>
        <begin position="2"/>
        <end position="42"/>
    </location>
</feature>
<dbReference type="Proteomes" id="UP000183039">
    <property type="component" value="Unassembled WGS sequence"/>
</dbReference>
<evidence type="ECO:0000259" key="1">
    <source>
        <dbReference type="Pfam" id="PF14287"/>
    </source>
</evidence>
<dbReference type="AlphaFoldDB" id="A0AA91G8H4"/>
<gene>
    <name evidence="2" type="ORF">RV15_GL001553</name>
</gene>
<reference evidence="2 3" key="1">
    <citation type="submission" date="2014-12" db="EMBL/GenBank/DDBJ databases">
        <title>Draft genome sequences of 29 type strains of Enterococci.</title>
        <authorList>
            <person name="Zhong Z."/>
            <person name="Sun Z."/>
            <person name="Liu W."/>
            <person name="Zhang W."/>
            <person name="Zhang H."/>
        </authorList>
    </citation>
    <scope>NUCLEOTIDE SEQUENCE [LARGE SCALE GENOMIC DNA]</scope>
    <source>
        <strain evidence="2 3">DSM 22801</strain>
    </source>
</reference>
<dbReference type="InterPro" id="IPR025378">
    <property type="entry name" value="DUF4368"/>
</dbReference>